<keyword evidence="1" id="KW-0812">Transmembrane</keyword>
<proteinExistence type="predicted"/>
<organism evidence="2 3">
    <name type="scientific">Acinetobacter tandoii</name>
    <dbReference type="NCBI Taxonomy" id="202954"/>
    <lineage>
        <taxon>Bacteria</taxon>
        <taxon>Pseudomonadati</taxon>
        <taxon>Pseudomonadota</taxon>
        <taxon>Gammaproteobacteria</taxon>
        <taxon>Moraxellales</taxon>
        <taxon>Moraxellaceae</taxon>
        <taxon>Acinetobacter</taxon>
    </lineage>
</organism>
<name>A0A5N4WU76_9GAMM</name>
<dbReference type="Pfam" id="PF16931">
    <property type="entry name" value="Phage_holin_8"/>
    <property type="match status" value="1"/>
</dbReference>
<evidence type="ECO:0008006" key="4">
    <source>
        <dbReference type="Google" id="ProtNLM"/>
    </source>
</evidence>
<evidence type="ECO:0000313" key="3">
    <source>
        <dbReference type="Proteomes" id="UP000325788"/>
    </source>
</evidence>
<dbReference type="RefSeq" id="WP_044738534.1">
    <property type="nucleotide sequence ID" value="NZ_VXLD01000001.1"/>
</dbReference>
<dbReference type="EMBL" id="VXLD01000001">
    <property type="protein sequence ID" value="KAB1859938.1"/>
    <property type="molecule type" value="Genomic_DNA"/>
</dbReference>
<dbReference type="InterPro" id="IPR032637">
    <property type="entry name" value="Phage_holin-like"/>
</dbReference>
<evidence type="ECO:0000313" key="2">
    <source>
        <dbReference type="EMBL" id="KAB1859938.1"/>
    </source>
</evidence>
<comment type="caution">
    <text evidence="2">The sequence shown here is derived from an EMBL/GenBank/DDBJ whole genome shotgun (WGS) entry which is preliminary data.</text>
</comment>
<keyword evidence="1" id="KW-1133">Transmembrane helix</keyword>
<keyword evidence="1" id="KW-0472">Membrane</keyword>
<sequence>MPEPTATTTTATALSLSAVSILPFINGNALLGAVLGAAFIATYEKDLSAWQRLRTMLLSTGIGYLLAPEITSRTFITSDATAALIASTFSLFILVKAVDWVKASKLSDIWKTFRGGGAS</sequence>
<feature type="transmembrane region" description="Helical" evidence="1">
    <location>
        <begin position="82"/>
        <end position="101"/>
    </location>
</feature>
<accession>A0A5N4WU76</accession>
<protein>
    <recommendedName>
        <fullName evidence="4">Phage holin</fullName>
    </recommendedName>
</protein>
<dbReference type="Proteomes" id="UP000325788">
    <property type="component" value="Unassembled WGS sequence"/>
</dbReference>
<gene>
    <name evidence="2" type="ORF">F4W09_02105</name>
</gene>
<dbReference type="AlphaFoldDB" id="A0A5N4WU76"/>
<reference evidence="2 3" key="1">
    <citation type="submission" date="2019-09" db="EMBL/GenBank/DDBJ databases">
        <title>Draft genome sequence of Acinetobacter tandoii W4-4-4 isolated from environmental water sample.</title>
        <authorList>
            <person name="Wee S.K."/>
            <person name="Yan B."/>
            <person name="Mustaffa S.B."/>
            <person name="Yap E.P.H."/>
        </authorList>
    </citation>
    <scope>NUCLEOTIDE SEQUENCE [LARGE SCALE GENOMIC DNA]</scope>
    <source>
        <strain evidence="2 3">W4-4-4</strain>
    </source>
</reference>
<evidence type="ECO:0000256" key="1">
    <source>
        <dbReference type="SAM" id="Phobius"/>
    </source>
</evidence>
<feature type="transmembrane region" description="Helical" evidence="1">
    <location>
        <begin position="20"/>
        <end position="43"/>
    </location>
</feature>